<geneLocation type="plasmid" evidence="2">
    <name>pkf715a dna</name>
</geneLocation>
<evidence type="ECO:0000313" key="2">
    <source>
        <dbReference type="Proteomes" id="UP000218731"/>
    </source>
</evidence>
<dbReference type="Proteomes" id="UP000218731">
    <property type="component" value="Plasmid pKF715A"/>
</dbReference>
<dbReference type="AlphaFoldDB" id="A0A1L7NNN1"/>
<protein>
    <submittedName>
        <fullName evidence="1">NBS-LRR-like resistance protein</fullName>
    </submittedName>
</protein>
<dbReference type="EMBL" id="AP015030">
    <property type="protein sequence ID" value="BAW27054.1"/>
    <property type="molecule type" value="Genomic_DNA"/>
</dbReference>
<evidence type="ECO:0000313" key="1">
    <source>
        <dbReference type="EMBL" id="BAW27054.1"/>
    </source>
</evidence>
<proteinExistence type="predicted"/>
<name>A0A1L7NNN1_PSEPU</name>
<accession>A0A1L7NNN1</accession>
<sequence>MLVVRIEWTESPANSLMNNDTHVAFALYSGVVHLCLDTRRSRKSPVQALCREVIISAPRAPVDPADLGNIQNFIICKGCEARFNLMGYRQFYTQKPNAERRHSNQLLLF</sequence>
<reference evidence="1 2" key="1">
    <citation type="submission" date="2015-11" db="EMBL/GenBank/DDBJ databases">
        <title>Complete genome sequencing of a biphenyl-degrading bacterium, Pseudomonas putida KF715 (=NBRC110667).</title>
        <authorList>
            <person name="Suenaga H."/>
            <person name="Fujihara N."/>
            <person name="Watanabe T."/>
            <person name="Hirose J."/>
            <person name="Kimura N."/>
            <person name="Yamazoe A."/>
            <person name="Hosoyama A."/>
            <person name="Shimodaira J."/>
            <person name="Furukawa K."/>
        </authorList>
    </citation>
    <scope>NUCLEOTIDE SEQUENCE [LARGE SCALE GENOMIC DNA]</scope>
    <source>
        <strain evidence="1 2">KF715</strain>
        <plasmid evidence="2">Plasmid pkf715a dna</plasmid>
    </source>
</reference>
<organism evidence="1 2">
    <name type="scientific">Pseudomonas putida</name>
    <name type="common">Arthrobacter siderocapsulatus</name>
    <dbReference type="NCBI Taxonomy" id="303"/>
    <lineage>
        <taxon>Bacteria</taxon>
        <taxon>Pseudomonadati</taxon>
        <taxon>Pseudomonadota</taxon>
        <taxon>Gammaproteobacteria</taxon>
        <taxon>Pseudomonadales</taxon>
        <taxon>Pseudomonadaceae</taxon>
        <taxon>Pseudomonas</taxon>
    </lineage>
</organism>
<keyword evidence="1" id="KW-0614">Plasmid</keyword>
<gene>
    <name evidence="1" type="ORF">KF715C_pA5490</name>
</gene>